<protein>
    <submittedName>
        <fullName evidence="2">Uncharacterized protein</fullName>
    </submittedName>
</protein>
<evidence type="ECO:0000313" key="3">
    <source>
        <dbReference type="Proteomes" id="UP000676336"/>
    </source>
</evidence>
<sequence length="26" mass="2985">MIILSSDDDLGRLSNSEFWHTDGTFK</sequence>
<feature type="non-terminal residue" evidence="2">
    <location>
        <position position="26"/>
    </location>
</feature>
<feature type="region of interest" description="Disordered" evidence="1">
    <location>
        <begin position="1"/>
        <end position="26"/>
    </location>
</feature>
<dbReference type="EMBL" id="CAJOBI010356863">
    <property type="protein sequence ID" value="CAF5224352.1"/>
    <property type="molecule type" value="Genomic_DNA"/>
</dbReference>
<reference evidence="2" key="1">
    <citation type="submission" date="2021-02" db="EMBL/GenBank/DDBJ databases">
        <authorList>
            <person name="Nowell W R."/>
        </authorList>
    </citation>
    <scope>NUCLEOTIDE SEQUENCE</scope>
</reference>
<dbReference type="Proteomes" id="UP000676336">
    <property type="component" value="Unassembled WGS sequence"/>
</dbReference>
<gene>
    <name evidence="2" type="ORF">SMN809_LOCUS83761</name>
</gene>
<organism evidence="2 3">
    <name type="scientific">Rotaria magnacalcarata</name>
    <dbReference type="NCBI Taxonomy" id="392030"/>
    <lineage>
        <taxon>Eukaryota</taxon>
        <taxon>Metazoa</taxon>
        <taxon>Spiralia</taxon>
        <taxon>Gnathifera</taxon>
        <taxon>Rotifera</taxon>
        <taxon>Eurotatoria</taxon>
        <taxon>Bdelloidea</taxon>
        <taxon>Philodinida</taxon>
        <taxon>Philodinidae</taxon>
        <taxon>Rotaria</taxon>
    </lineage>
</organism>
<dbReference type="AlphaFoldDB" id="A0A8S3K4C6"/>
<proteinExistence type="predicted"/>
<comment type="caution">
    <text evidence="2">The sequence shown here is derived from an EMBL/GenBank/DDBJ whole genome shotgun (WGS) entry which is preliminary data.</text>
</comment>
<accession>A0A8S3K4C6</accession>
<evidence type="ECO:0000313" key="2">
    <source>
        <dbReference type="EMBL" id="CAF5224352.1"/>
    </source>
</evidence>
<name>A0A8S3K4C6_9BILA</name>
<evidence type="ECO:0000256" key="1">
    <source>
        <dbReference type="SAM" id="MobiDB-lite"/>
    </source>
</evidence>